<dbReference type="GO" id="GO:0005524">
    <property type="term" value="F:ATP binding"/>
    <property type="evidence" value="ECO:0007669"/>
    <property type="project" value="UniProtKB-KW"/>
</dbReference>
<evidence type="ECO:0000256" key="10">
    <source>
        <dbReference type="ARBA" id="ARBA00024721"/>
    </source>
</evidence>
<proteinExistence type="inferred from homology"/>
<dbReference type="SMART" id="SM00382">
    <property type="entry name" value="AAA"/>
    <property type="match status" value="1"/>
</dbReference>
<gene>
    <name evidence="12" type="ORF">DET56_10898</name>
</gene>
<dbReference type="EMBL" id="QGTZ01000008">
    <property type="protein sequence ID" value="PWW37905.1"/>
    <property type="molecule type" value="Genomic_DNA"/>
</dbReference>
<organism evidence="12 13">
    <name type="scientific">Paenibacillus pabuli</name>
    <dbReference type="NCBI Taxonomy" id="1472"/>
    <lineage>
        <taxon>Bacteria</taxon>
        <taxon>Bacillati</taxon>
        <taxon>Bacillota</taxon>
        <taxon>Bacilli</taxon>
        <taxon>Bacillales</taxon>
        <taxon>Paenibacillaceae</taxon>
        <taxon>Paenibacillus</taxon>
    </lineage>
</organism>
<evidence type="ECO:0000256" key="5">
    <source>
        <dbReference type="ARBA" id="ARBA00022741"/>
    </source>
</evidence>
<accession>A0A855XWX3</accession>
<sequence length="241" mass="26552">MTKGLQMSKITKYYAEGSNRIAALDHVSISVEPGEFVAVVGPSGSGKSTFLSIAGALLKASEGEVKLNGHHISTLTAKELANVRLQEIGFIMQSSNLVPYLNVLDQLLIIKRMSGKVEREDKVFATKLLEELGLGSKLRSFPEELSGGEKQRTAIARALINNPNIILADEPTASLDTKRAHEVVSLIAQEVNSRQKAAIMVTHDERMLEYCDKVYWMEDGKLSLQQGIGRRNRIQQEMSSI</sequence>
<keyword evidence="4" id="KW-1003">Cell membrane</keyword>
<keyword evidence="5" id="KW-0547">Nucleotide-binding</keyword>
<dbReference type="InterPro" id="IPR015854">
    <property type="entry name" value="ABC_transpr_LolD-like"/>
</dbReference>
<comment type="caution">
    <text evidence="12">The sequence shown here is derived from an EMBL/GenBank/DDBJ whole genome shotgun (WGS) entry which is preliminary data.</text>
</comment>
<evidence type="ECO:0000256" key="6">
    <source>
        <dbReference type="ARBA" id="ARBA00022840"/>
    </source>
</evidence>
<dbReference type="CDD" id="cd03255">
    <property type="entry name" value="ABC_MJ0796_LolCDE_FtsE"/>
    <property type="match status" value="1"/>
</dbReference>
<evidence type="ECO:0000256" key="1">
    <source>
        <dbReference type="ARBA" id="ARBA00004202"/>
    </source>
</evidence>
<dbReference type="Pfam" id="PF00005">
    <property type="entry name" value="ABC_tran"/>
    <property type="match status" value="1"/>
</dbReference>
<evidence type="ECO:0000256" key="7">
    <source>
        <dbReference type="ARBA" id="ARBA00023136"/>
    </source>
</evidence>
<comment type="similarity">
    <text evidence="8">Belongs to the ABC transporter superfamily. HrtA family.</text>
</comment>
<dbReference type="Proteomes" id="UP000247078">
    <property type="component" value="Unassembled WGS sequence"/>
</dbReference>
<evidence type="ECO:0000256" key="4">
    <source>
        <dbReference type="ARBA" id="ARBA00022475"/>
    </source>
</evidence>
<dbReference type="InterPro" id="IPR017911">
    <property type="entry name" value="MacB-like_ATP-bd"/>
</dbReference>
<keyword evidence="7" id="KW-0472">Membrane</keyword>
<dbReference type="InterPro" id="IPR003593">
    <property type="entry name" value="AAA+_ATPase"/>
</dbReference>
<dbReference type="GO" id="GO:0016887">
    <property type="term" value="F:ATP hydrolysis activity"/>
    <property type="evidence" value="ECO:0007669"/>
    <property type="project" value="InterPro"/>
</dbReference>
<dbReference type="RefSeq" id="WP_110000392.1">
    <property type="nucleotide sequence ID" value="NZ_QGTZ01000008.1"/>
</dbReference>
<dbReference type="FunFam" id="3.40.50.300:FF:000032">
    <property type="entry name" value="Export ABC transporter ATP-binding protein"/>
    <property type="match status" value="1"/>
</dbReference>
<evidence type="ECO:0000256" key="8">
    <source>
        <dbReference type="ARBA" id="ARBA00024359"/>
    </source>
</evidence>
<dbReference type="Gene3D" id="3.40.50.300">
    <property type="entry name" value="P-loop containing nucleotide triphosphate hydrolases"/>
    <property type="match status" value="1"/>
</dbReference>
<evidence type="ECO:0000256" key="3">
    <source>
        <dbReference type="ARBA" id="ARBA00022448"/>
    </source>
</evidence>
<dbReference type="InterPro" id="IPR003439">
    <property type="entry name" value="ABC_transporter-like_ATP-bd"/>
</dbReference>
<feature type="domain" description="ABC transporter" evidence="11">
    <location>
        <begin position="5"/>
        <end position="241"/>
    </location>
</feature>
<protein>
    <recommendedName>
        <fullName evidence="9">Putative hemin import ATP-binding protein HrtA</fullName>
    </recommendedName>
</protein>
<dbReference type="GO" id="GO:0022857">
    <property type="term" value="F:transmembrane transporter activity"/>
    <property type="evidence" value="ECO:0007669"/>
    <property type="project" value="UniProtKB-ARBA"/>
</dbReference>
<dbReference type="SUPFAM" id="SSF52540">
    <property type="entry name" value="P-loop containing nucleoside triphosphate hydrolases"/>
    <property type="match status" value="1"/>
</dbReference>
<comment type="subunit">
    <text evidence="2">The complex is composed of two ATP-binding proteins (HrtA), two transmembrane proteins (HrtB) and a solute-binding protein.</text>
</comment>
<dbReference type="GO" id="GO:0005886">
    <property type="term" value="C:plasma membrane"/>
    <property type="evidence" value="ECO:0007669"/>
    <property type="project" value="UniProtKB-SubCell"/>
</dbReference>
<comment type="subcellular location">
    <subcellularLocation>
        <location evidence="1">Cell membrane</location>
        <topology evidence="1">Peripheral membrane protein</topology>
    </subcellularLocation>
</comment>
<evidence type="ECO:0000259" key="11">
    <source>
        <dbReference type="PROSITE" id="PS50893"/>
    </source>
</evidence>
<reference evidence="12 13" key="1">
    <citation type="submission" date="2018-05" db="EMBL/GenBank/DDBJ databases">
        <title>Freshwater and sediment microbial communities from various areas in North America, analyzing microbe dynamics in response to fracking.</title>
        <authorList>
            <person name="Lamendella R."/>
        </authorList>
    </citation>
    <scope>NUCLEOTIDE SEQUENCE [LARGE SCALE GENOMIC DNA]</scope>
    <source>
        <strain evidence="12 13">DB-3</strain>
    </source>
</reference>
<comment type="function">
    <text evidence="10">Part of the ABC transporter complex hrt involved in hemin import. Responsible for energy coupling to the transport system.</text>
</comment>
<dbReference type="GO" id="GO:0098796">
    <property type="term" value="C:membrane protein complex"/>
    <property type="evidence" value="ECO:0007669"/>
    <property type="project" value="UniProtKB-ARBA"/>
</dbReference>
<keyword evidence="6 12" id="KW-0067">ATP-binding</keyword>
<dbReference type="PANTHER" id="PTHR24220">
    <property type="entry name" value="IMPORT ATP-BINDING PROTEIN"/>
    <property type="match status" value="1"/>
</dbReference>
<name>A0A855XWX3_9BACL</name>
<dbReference type="PANTHER" id="PTHR24220:SF666">
    <property type="entry name" value="HEMIN IMPORT ATP-BINDING PROTEIN HRTA-RELATED"/>
    <property type="match status" value="1"/>
</dbReference>
<keyword evidence="3" id="KW-0813">Transport</keyword>
<dbReference type="PROSITE" id="PS50893">
    <property type="entry name" value="ABC_TRANSPORTER_2"/>
    <property type="match status" value="1"/>
</dbReference>
<dbReference type="AlphaFoldDB" id="A0A855XWX3"/>
<evidence type="ECO:0000313" key="12">
    <source>
        <dbReference type="EMBL" id="PWW37905.1"/>
    </source>
</evidence>
<evidence type="ECO:0000256" key="2">
    <source>
        <dbReference type="ARBA" id="ARBA00011131"/>
    </source>
</evidence>
<evidence type="ECO:0000256" key="9">
    <source>
        <dbReference type="ARBA" id="ARBA00024432"/>
    </source>
</evidence>
<dbReference type="InterPro" id="IPR027417">
    <property type="entry name" value="P-loop_NTPase"/>
</dbReference>
<evidence type="ECO:0000313" key="13">
    <source>
        <dbReference type="Proteomes" id="UP000247078"/>
    </source>
</evidence>